<reference evidence="2 3" key="1">
    <citation type="journal article" date="2015" name="Nature">
        <title>rRNA introns, odd ribosomes, and small enigmatic genomes across a large radiation of phyla.</title>
        <authorList>
            <person name="Brown C.T."/>
            <person name="Hug L.A."/>
            <person name="Thomas B.C."/>
            <person name="Sharon I."/>
            <person name="Castelle C.J."/>
            <person name="Singh A."/>
            <person name="Wilkins M.J."/>
            <person name="Williams K.H."/>
            <person name="Banfield J.F."/>
        </authorList>
    </citation>
    <scope>NUCLEOTIDE SEQUENCE [LARGE SCALE GENOMIC DNA]</scope>
</reference>
<sequence length="65" mass="7212">MLRASGRERSSATQLLSSMAHFAEQKILNCFLLLQNMKFSGGGKRGRAKIHSPQPPFFLPARAPK</sequence>
<protein>
    <submittedName>
        <fullName evidence="2">Uncharacterized protein</fullName>
    </submittedName>
</protein>
<comment type="caution">
    <text evidence="2">The sequence shown here is derived from an EMBL/GenBank/DDBJ whole genome shotgun (WGS) entry which is preliminary data.</text>
</comment>
<dbReference type="AlphaFoldDB" id="A0A0G1L2K8"/>
<proteinExistence type="predicted"/>
<gene>
    <name evidence="2" type="ORF">UW90_C0008G0022</name>
</gene>
<evidence type="ECO:0000313" key="3">
    <source>
        <dbReference type="Proteomes" id="UP000034368"/>
    </source>
</evidence>
<evidence type="ECO:0000256" key="1">
    <source>
        <dbReference type="SAM" id="MobiDB-lite"/>
    </source>
</evidence>
<name>A0A0G1L2K8_9BACT</name>
<evidence type="ECO:0000313" key="2">
    <source>
        <dbReference type="EMBL" id="KKT90033.1"/>
    </source>
</evidence>
<feature type="region of interest" description="Disordered" evidence="1">
    <location>
        <begin position="43"/>
        <end position="65"/>
    </location>
</feature>
<accession>A0A0G1L2K8</accession>
<dbReference type="EMBL" id="LCKD01000008">
    <property type="protein sequence ID" value="KKT90033.1"/>
    <property type="molecule type" value="Genomic_DNA"/>
</dbReference>
<organism evidence="2 3">
    <name type="scientific">Candidatus Yanofskybacteria bacterium GW2011_GWB1_45_11</name>
    <dbReference type="NCBI Taxonomy" id="1619026"/>
    <lineage>
        <taxon>Bacteria</taxon>
        <taxon>Candidatus Yanofskyibacteriota</taxon>
    </lineage>
</organism>
<dbReference type="Proteomes" id="UP000034368">
    <property type="component" value="Unassembled WGS sequence"/>
</dbReference>